<dbReference type="PROSITE" id="PS00070">
    <property type="entry name" value="ALDEHYDE_DEHYDR_CYS"/>
    <property type="match status" value="1"/>
</dbReference>
<evidence type="ECO:0000313" key="7">
    <source>
        <dbReference type="Proteomes" id="UP000256424"/>
    </source>
</evidence>
<dbReference type="FunFam" id="3.40.605.10:FF:000005">
    <property type="entry name" value="Succinate-semialdehyde dehydrogenase I"/>
    <property type="match status" value="1"/>
</dbReference>
<dbReference type="OrthoDB" id="9762913at2"/>
<comment type="similarity">
    <text evidence="1 4">Belongs to the aldehyde dehydrogenase family.</text>
</comment>
<dbReference type="InterPro" id="IPR016162">
    <property type="entry name" value="Ald_DH_N"/>
</dbReference>
<dbReference type="EMBL" id="NXLW01000001">
    <property type="protein sequence ID" value="RDU73724.1"/>
    <property type="molecule type" value="Genomic_DNA"/>
</dbReference>
<dbReference type="GO" id="GO:0004777">
    <property type="term" value="F:succinate-semialdehyde dehydrogenase (NAD+) activity"/>
    <property type="evidence" value="ECO:0007669"/>
    <property type="project" value="TreeGrafter"/>
</dbReference>
<dbReference type="AlphaFoldDB" id="A0A3D8JA27"/>
<evidence type="ECO:0000256" key="2">
    <source>
        <dbReference type="ARBA" id="ARBA00023002"/>
    </source>
</evidence>
<evidence type="ECO:0000256" key="3">
    <source>
        <dbReference type="PROSITE-ProRule" id="PRU10007"/>
    </source>
</evidence>
<dbReference type="InterPro" id="IPR016163">
    <property type="entry name" value="Ald_DH_C"/>
</dbReference>
<evidence type="ECO:0000256" key="1">
    <source>
        <dbReference type="ARBA" id="ARBA00009986"/>
    </source>
</evidence>
<dbReference type="PANTHER" id="PTHR43353">
    <property type="entry name" value="SUCCINATE-SEMIALDEHYDE DEHYDROGENASE, MITOCHONDRIAL"/>
    <property type="match status" value="1"/>
</dbReference>
<evidence type="ECO:0000256" key="4">
    <source>
        <dbReference type="RuleBase" id="RU003345"/>
    </source>
</evidence>
<sequence>MSLSSAHSSLLEHKFVSLTKKEGFISVNNPATGEDIAFVYDISEQELEEMIQKSQVAFKQWAALLPLERANILLQWYDLMLKNKQILAEILTLEMGKPLNEALGEITYAANFIRWFAEECRRIDGDILQPIQHNQKLLVLKQPIGVCGAITPWNFPSAMITRKVAPALASGCSMIVKPATQTPLSAYALLVLAHRAGIPQDVLQVVTGKASMISKTLCESDIVQKITFTGSTEVGRKLMAQSANTIKKLSLELGGNAPFIVFDDANIDGAVRGILASKFRNSGQTCVCANRIYIQSGVYDKVAEALKAEVEKLQVGNGMQEGITQGPLIDTKAVAKVQEHIADATSKGAKILSGGNPHSKGFSFFEPTILTGVTQDMAVAKEETFGPLAPLFRFESECDVIAMANNTEFGLAAYVYTNNAARQWRISESLEYGIVGINTGIISTEVAPFGGVKQSGLGREGSKYGIEDYLEIKYVCLNLSD</sequence>
<dbReference type="SUPFAM" id="SSF53720">
    <property type="entry name" value="ALDH-like"/>
    <property type="match status" value="1"/>
</dbReference>
<dbReference type="InterPro" id="IPR016161">
    <property type="entry name" value="Ald_DH/histidinol_DH"/>
</dbReference>
<dbReference type="NCBIfam" id="TIGR01780">
    <property type="entry name" value="SSADH"/>
    <property type="match status" value="1"/>
</dbReference>
<dbReference type="InterPro" id="IPR010102">
    <property type="entry name" value="Succ_semiAld_DH"/>
</dbReference>
<dbReference type="Pfam" id="PF00171">
    <property type="entry name" value="Aldedh"/>
    <property type="match status" value="1"/>
</dbReference>
<dbReference type="Gene3D" id="3.40.605.10">
    <property type="entry name" value="Aldehyde Dehydrogenase, Chain A, domain 1"/>
    <property type="match status" value="1"/>
</dbReference>
<feature type="active site" evidence="3">
    <location>
        <position position="252"/>
    </location>
</feature>
<dbReference type="PROSITE" id="PS00687">
    <property type="entry name" value="ALDEHYDE_DEHYDR_GLU"/>
    <property type="match status" value="1"/>
</dbReference>
<comment type="caution">
    <text evidence="6">The sequence shown here is derived from an EMBL/GenBank/DDBJ whole genome shotgun (WGS) entry which is preliminary data.</text>
</comment>
<dbReference type="InterPro" id="IPR029510">
    <property type="entry name" value="Ald_DH_CS_GLU"/>
</dbReference>
<proteinExistence type="inferred from homology"/>
<protein>
    <submittedName>
        <fullName evidence="6">NAD-dependent succinate-semialdehyde dehydrogenase</fullName>
    </submittedName>
</protein>
<gene>
    <name evidence="6" type="ORF">CQA66_00635</name>
</gene>
<dbReference type="InterPro" id="IPR050740">
    <property type="entry name" value="Aldehyde_DH_Superfamily"/>
</dbReference>
<dbReference type="FunFam" id="3.40.605.10:FF:000026">
    <property type="entry name" value="Aldehyde dehydrogenase, putative"/>
    <property type="match status" value="1"/>
</dbReference>
<accession>A0A3D8JA27</accession>
<dbReference type="Gene3D" id="3.40.309.10">
    <property type="entry name" value="Aldehyde Dehydrogenase, Chain A, domain 2"/>
    <property type="match status" value="1"/>
</dbReference>
<evidence type="ECO:0000313" key="6">
    <source>
        <dbReference type="EMBL" id="RDU73724.1"/>
    </source>
</evidence>
<dbReference type="GO" id="GO:0009450">
    <property type="term" value="P:gamma-aminobutyric acid catabolic process"/>
    <property type="evidence" value="ECO:0007669"/>
    <property type="project" value="InterPro"/>
</dbReference>
<dbReference type="RefSeq" id="WP_104762556.1">
    <property type="nucleotide sequence ID" value="NZ_FZPM01000005.1"/>
</dbReference>
<dbReference type="CDD" id="cd07103">
    <property type="entry name" value="ALDH_F5_SSADH_GabD"/>
    <property type="match status" value="1"/>
</dbReference>
<reference evidence="6 7" key="1">
    <citation type="submission" date="2018-04" db="EMBL/GenBank/DDBJ databases">
        <title>Novel Campyloabacter and Helicobacter Species and Strains.</title>
        <authorList>
            <person name="Mannion A.J."/>
            <person name="Shen Z."/>
            <person name="Fox J.G."/>
        </authorList>
    </citation>
    <scope>NUCLEOTIDE SEQUENCE [LARGE SCALE GENOMIC DNA]</scope>
    <source>
        <strain evidence="6 7">MIT 97-5075</strain>
    </source>
</reference>
<dbReference type="Proteomes" id="UP000256424">
    <property type="component" value="Unassembled WGS sequence"/>
</dbReference>
<dbReference type="GO" id="GO:0005829">
    <property type="term" value="C:cytosol"/>
    <property type="evidence" value="ECO:0007669"/>
    <property type="project" value="TreeGrafter"/>
</dbReference>
<dbReference type="FunFam" id="3.40.309.10:FF:000004">
    <property type="entry name" value="Succinate-semialdehyde dehydrogenase I"/>
    <property type="match status" value="1"/>
</dbReference>
<dbReference type="InterPro" id="IPR015590">
    <property type="entry name" value="Aldehyde_DH_dom"/>
</dbReference>
<organism evidence="6 7">
    <name type="scientific">Helicobacter aurati</name>
    <dbReference type="NCBI Taxonomy" id="137778"/>
    <lineage>
        <taxon>Bacteria</taxon>
        <taxon>Pseudomonadati</taxon>
        <taxon>Campylobacterota</taxon>
        <taxon>Epsilonproteobacteria</taxon>
        <taxon>Campylobacterales</taxon>
        <taxon>Helicobacteraceae</taxon>
        <taxon>Helicobacter</taxon>
    </lineage>
</organism>
<dbReference type="InterPro" id="IPR016160">
    <property type="entry name" value="Ald_DH_CS_CYS"/>
</dbReference>
<feature type="domain" description="Aldehyde dehydrogenase" evidence="5">
    <location>
        <begin position="23"/>
        <end position="475"/>
    </location>
</feature>
<evidence type="ECO:0000259" key="5">
    <source>
        <dbReference type="Pfam" id="PF00171"/>
    </source>
</evidence>
<name>A0A3D8JA27_9HELI</name>
<keyword evidence="7" id="KW-1185">Reference proteome</keyword>
<keyword evidence="2 4" id="KW-0560">Oxidoreductase</keyword>
<dbReference type="PANTHER" id="PTHR43353:SF5">
    <property type="entry name" value="SUCCINATE-SEMIALDEHYDE DEHYDROGENASE, MITOCHONDRIAL"/>
    <property type="match status" value="1"/>
</dbReference>